<dbReference type="GeneID" id="27361611"/>
<feature type="domain" description="USP" evidence="9">
    <location>
        <begin position="136"/>
        <end position="560"/>
    </location>
</feature>
<keyword evidence="11" id="KW-1185">Reference proteome</keyword>
<dbReference type="GO" id="GO:0016579">
    <property type="term" value="P:protein deubiquitination"/>
    <property type="evidence" value="ECO:0007669"/>
    <property type="project" value="InterPro"/>
</dbReference>
<feature type="compositionally biased region" description="Pro residues" evidence="8">
    <location>
        <begin position="339"/>
        <end position="349"/>
    </location>
</feature>
<dbReference type="OrthoDB" id="6287070at2759"/>
<dbReference type="HOGENOM" id="CLU_009919_0_0_1"/>
<evidence type="ECO:0000256" key="3">
    <source>
        <dbReference type="ARBA" id="ARBA00012759"/>
    </source>
</evidence>
<dbReference type="VEuPathDB" id="FungiDB:PV06_09537"/>
<dbReference type="InterPro" id="IPR001394">
    <property type="entry name" value="Peptidase_C19_UCH"/>
</dbReference>
<dbReference type="Proteomes" id="UP000053342">
    <property type="component" value="Unassembled WGS sequence"/>
</dbReference>
<keyword evidence="6" id="KW-0378">Hydrolase</keyword>
<dbReference type="EC" id="3.4.19.12" evidence="3"/>
<feature type="compositionally biased region" description="Basic and acidic residues" evidence="8">
    <location>
        <begin position="649"/>
        <end position="659"/>
    </location>
</feature>
<dbReference type="Gene3D" id="3.90.70.10">
    <property type="entry name" value="Cysteine proteinases"/>
    <property type="match status" value="2"/>
</dbReference>
<dbReference type="InterPro" id="IPR028889">
    <property type="entry name" value="USP"/>
</dbReference>
<dbReference type="PANTHER" id="PTHR24006:SF722">
    <property type="entry name" value="UBIQUITIN CARBOXYL-TERMINAL HYDROLASE 48"/>
    <property type="match status" value="1"/>
</dbReference>
<evidence type="ECO:0000313" key="11">
    <source>
        <dbReference type="Proteomes" id="UP000053342"/>
    </source>
</evidence>
<feature type="compositionally biased region" description="Polar residues" evidence="8">
    <location>
        <begin position="704"/>
        <end position="720"/>
    </location>
</feature>
<protein>
    <recommendedName>
        <fullName evidence="3">ubiquitinyl hydrolase 1</fullName>
        <ecNumber evidence="3">3.4.19.12</ecNumber>
    </recommendedName>
</protein>
<dbReference type="GO" id="GO:0004843">
    <property type="term" value="F:cysteine-type deubiquitinase activity"/>
    <property type="evidence" value="ECO:0007669"/>
    <property type="project" value="UniProtKB-EC"/>
</dbReference>
<evidence type="ECO:0000313" key="10">
    <source>
        <dbReference type="EMBL" id="KIW38581.1"/>
    </source>
</evidence>
<dbReference type="RefSeq" id="XP_016258797.1">
    <property type="nucleotide sequence ID" value="XM_016410990.1"/>
</dbReference>
<evidence type="ECO:0000256" key="4">
    <source>
        <dbReference type="ARBA" id="ARBA00022670"/>
    </source>
</evidence>
<comment type="catalytic activity">
    <reaction evidence="1">
        <text>Thiol-dependent hydrolysis of ester, thioester, amide, peptide and isopeptide bonds formed by the C-terminal Gly of ubiquitin (a 76-residue protein attached to proteins as an intracellular targeting signal).</text>
        <dbReference type="EC" id="3.4.19.12"/>
    </reaction>
</comment>
<dbReference type="GO" id="GO:0005634">
    <property type="term" value="C:nucleus"/>
    <property type="evidence" value="ECO:0007669"/>
    <property type="project" value="UniProtKB-SubCell"/>
</dbReference>
<dbReference type="GO" id="GO:0005829">
    <property type="term" value="C:cytosol"/>
    <property type="evidence" value="ECO:0007669"/>
    <property type="project" value="TreeGrafter"/>
</dbReference>
<feature type="compositionally biased region" description="Basic and acidic residues" evidence="8">
    <location>
        <begin position="686"/>
        <end position="702"/>
    </location>
</feature>
<dbReference type="SUPFAM" id="SSF54001">
    <property type="entry name" value="Cysteine proteinases"/>
    <property type="match status" value="1"/>
</dbReference>
<evidence type="ECO:0000256" key="1">
    <source>
        <dbReference type="ARBA" id="ARBA00000707"/>
    </source>
</evidence>
<feature type="compositionally biased region" description="Basic and acidic residues" evidence="8">
    <location>
        <begin position="743"/>
        <end position="755"/>
    </location>
</feature>
<dbReference type="PROSITE" id="PS50235">
    <property type="entry name" value="USP_3"/>
    <property type="match status" value="1"/>
</dbReference>
<name>A0A0D2AEL7_9EURO</name>
<feature type="compositionally biased region" description="Low complexity" evidence="8">
    <location>
        <begin position="580"/>
        <end position="596"/>
    </location>
</feature>
<dbReference type="InterPro" id="IPR050164">
    <property type="entry name" value="Peptidase_C19"/>
</dbReference>
<feature type="compositionally biased region" description="Polar residues" evidence="8">
    <location>
        <begin position="660"/>
        <end position="670"/>
    </location>
</feature>
<dbReference type="STRING" id="215243.A0A0D2AEL7"/>
<dbReference type="GO" id="GO:0006508">
    <property type="term" value="P:proteolysis"/>
    <property type="evidence" value="ECO:0007669"/>
    <property type="project" value="UniProtKB-KW"/>
</dbReference>
<feature type="compositionally biased region" description="Polar residues" evidence="8">
    <location>
        <begin position="630"/>
        <end position="640"/>
    </location>
</feature>
<feature type="region of interest" description="Disordered" evidence="8">
    <location>
        <begin position="1"/>
        <end position="47"/>
    </location>
</feature>
<evidence type="ECO:0000259" key="9">
    <source>
        <dbReference type="PROSITE" id="PS50235"/>
    </source>
</evidence>
<dbReference type="InterPro" id="IPR038765">
    <property type="entry name" value="Papain-like_cys_pep_sf"/>
</dbReference>
<dbReference type="EMBL" id="KN847341">
    <property type="protein sequence ID" value="KIW38581.1"/>
    <property type="molecule type" value="Genomic_DNA"/>
</dbReference>
<feature type="compositionally biased region" description="Low complexity" evidence="8">
    <location>
        <begin position="326"/>
        <end position="337"/>
    </location>
</feature>
<accession>A0A0D2AEL7</accession>
<feature type="compositionally biased region" description="Basic residues" evidence="8">
    <location>
        <begin position="723"/>
        <end position="742"/>
    </location>
</feature>
<keyword evidence="5" id="KW-0833">Ubl conjugation pathway</keyword>
<feature type="region of interest" description="Disordered" evidence="8">
    <location>
        <begin position="320"/>
        <end position="351"/>
    </location>
</feature>
<dbReference type="AlphaFoldDB" id="A0A0D2AEL7"/>
<dbReference type="PANTHER" id="PTHR24006">
    <property type="entry name" value="UBIQUITIN CARBOXYL-TERMINAL HYDROLASE"/>
    <property type="match status" value="1"/>
</dbReference>
<gene>
    <name evidence="10" type="ORF">PV06_09537</name>
</gene>
<keyword evidence="4" id="KW-0645">Protease</keyword>
<dbReference type="Pfam" id="PF00443">
    <property type="entry name" value="UCH"/>
    <property type="match status" value="1"/>
</dbReference>
<feature type="region of interest" description="Disordered" evidence="8">
    <location>
        <begin position="580"/>
        <end position="755"/>
    </location>
</feature>
<sequence>MTGHGVQRFLSRRDGKRNQDRDSHHHSGLITKKPPPSASSPELMSKPFDPTSASDFYGLFDAQGTSANQAEEQKIKTLRHRLLSSKGVILRNAQLLWALRSNAANGDVDAAYDLLHAMSDASEGIVTSYDPRVRLLGAQNRQGVTCYLDATLFSMFSRLDSFEAMLYNSFEDLPRNKLGFLLRLWVNLLRNGKLITTDVTKVLQEALADCGWQEAAELHQQDASEAFTFITGVLDLPLLTLKMDIYHTGKEDTNDDHKFINERLLEVAIPPPEPTDQNKVITLEECLEDYFNNRIEVRRYMERRSTLSSMRKTSAVHVETVEVDPDSSSPSTPVASPIGLPPAYAPPERPVNRMRTPSIIQERYIPIRKESGSSSLTGIEAKDFTGRLRAGSMRKEVMMPAWQFFSLIPWYTDNAPTNDAQVAAHFSSKRPVLGLCLKRYTMTPEGRAVRLDTQIDIPVEIGVPHFIQDEHMEETRSLYGNFKLSLQSVVCHRGTSVDSGHYIALVRGTPPPDSANSVASTTTTATWMRFDDLAPSRITVVDIEKALREETPYLLFYQIVPIEGDPGHITFGEETVPSAVSERNASVSEVSSVSVSTGNQTTSGRPSFEISPADDPRGRSPVESRRMSAISLSEQRSEPVSETALAVPKDPEKSTRTERLSGSYSRNNVSGLGRTLSKLTKRKSRDVHLNAAEDGHRPEIHVTELSQPSLTDKSDSMPNTSHHEHHKGHRKEKSRSRLARSKNRGEKPDRECVVM</sequence>
<keyword evidence="7" id="KW-0788">Thiol protease</keyword>
<feature type="compositionally biased region" description="Basic and acidic residues" evidence="8">
    <location>
        <begin position="614"/>
        <end position="626"/>
    </location>
</feature>
<evidence type="ECO:0000256" key="7">
    <source>
        <dbReference type="ARBA" id="ARBA00022807"/>
    </source>
</evidence>
<reference evidence="10 11" key="1">
    <citation type="submission" date="2015-01" db="EMBL/GenBank/DDBJ databases">
        <title>The Genome Sequence of Exophiala oligosperma CBS72588.</title>
        <authorList>
            <consortium name="The Broad Institute Genomics Platform"/>
            <person name="Cuomo C."/>
            <person name="de Hoog S."/>
            <person name="Gorbushina A."/>
            <person name="Stielow B."/>
            <person name="Teixiera M."/>
            <person name="Abouelleil A."/>
            <person name="Chapman S.B."/>
            <person name="Priest M."/>
            <person name="Young S.K."/>
            <person name="Wortman J."/>
            <person name="Nusbaum C."/>
            <person name="Birren B."/>
        </authorList>
    </citation>
    <scope>NUCLEOTIDE SEQUENCE [LARGE SCALE GENOMIC DNA]</scope>
    <source>
        <strain evidence="10 11">CBS 72588</strain>
    </source>
</reference>
<comment type="similarity">
    <text evidence="2">Belongs to the peptidase C19 family.</text>
</comment>
<proteinExistence type="inferred from homology"/>
<evidence type="ECO:0000256" key="2">
    <source>
        <dbReference type="ARBA" id="ARBA00009085"/>
    </source>
</evidence>
<evidence type="ECO:0000256" key="5">
    <source>
        <dbReference type="ARBA" id="ARBA00022786"/>
    </source>
</evidence>
<organism evidence="10 11">
    <name type="scientific">Exophiala oligosperma</name>
    <dbReference type="NCBI Taxonomy" id="215243"/>
    <lineage>
        <taxon>Eukaryota</taxon>
        <taxon>Fungi</taxon>
        <taxon>Dikarya</taxon>
        <taxon>Ascomycota</taxon>
        <taxon>Pezizomycotina</taxon>
        <taxon>Eurotiomycetes</taxon>
        <taxon>Chaetothyriomycetidae</taxon>
        <taxon>Chaetothyriales</taxon>
        <taxon>Herpotrichiellaceae</taxon>
        <taxon>Exophiala</taxon>
    </lineage>
</organism>
<feature type="compositionally biased region" description="Basic and acidic residues" evidence="8">
    <location>
        <begin position="11"/>
        <end position="25"/>
    </location>
</feature>
<evidence type="ECO:0000256" key="6">
    <source>
        <dbReference type="ARBA" id="ARBA00022801"/>
    </source>
</evidence>
<evidence type="ECO:0000256" key="8">
    <source>
        <dbReference type="SAM" id="MobiDB-lite"/>
    </source>
</evidence>